<dbReference type="EMBL" id="JBAMMX010000006">
    <property type="protein sequence ID" value="KAK6939153.1"/>
    <property type="molecule type" value="Genomic_DNA"/>
</dbReference>
<dbReference type="InterPro" id="IPR050154">
    <property type="entry name" value="UbiB_kinase"/>
</dbReference>
<accession>A0AAN8ZM10</accession>
<dbReference type="AlphaFoldDB" id="A0AAN8ZM10"/>
<comment type="similarity">
    <text evidence="1">Belongs to the protein kinase superfamily. ADCK protein kinase family.</text>
</comment>
<evidence type="ECO:0000313" key="2">
    <source>
        <dbReference type="EMBL" id="KAK6939153.1"/>
    </source>
</evidence>
<comment type="caution">
    <text evidence="2">The sequence shown here is derived from an EMBL/GenBank/DDBJ whole genome shotgun (WGS) entry which is preliminary data.</text>
</comment>
<evidence type="ECO:0000256" key="1">
    <source>
        <dbReference type="ARBA" id="ARBA00009670"/>
    </source>
</evidence>
<evidence type="ECO:0000313" key="3">
    <source>
        <dbReference type="Proteomes" id="UP001370490"/>
    </source>
</evidence>
<keyword evidence="3" id="KW-1185">Reference proteome</keyword>
<reference evidence="2 3" key="1">
    <citation type="submission" date="2023-12" db="EMBL/GenBank/DDBJ databases">
        <title>A high-quality genome assembly for Dillenia turbinata (Dilleniales).</title>
        <authorList>
            <person name="Chanderbali A."/>
        </authorList>
    </citation>
    <scope>NUCLEOTIDE SEQUENCE [LARGE SCALE GENOMIC DNA]</scope>
    <source>
        <strain evidence="2">LSX21</strain>
        <tissue evidence="2">Leaf</tissue>
    </source>
</reference>
<sequence>MATSPVSLSSIVGNPLSTNLKNYCKPRRGRGRGRARARTRARARVTLRAALVEVESSTRPLPAAVLDATGDGGGTAAAEAAAVLGRDRTNDMQAEARAMARAANASIYSPQLLALKYGFRPLKVLWRALEIFAGLSTFAFKLLLDQRNGVLDQNKRRRAAELRNTFTRLGPTFVKIGQGLSTRPDICPPDIWRSSLSFRMHCLHSPMLRHFYALKENWNYHLIPFFNPYLLLQ</sequence>
<proteinExistence type="inferred from homology"/>
<dbReference type="PANTHER" id="PTHR10566:SF120">
    <property type="entry name" value="PROTEIN ACTIVITY OF BC1 COMPLEX KINASE 3, CHLOROPLASTIC"/>
    <property type="match status" value="1"/>
</dbReference>
<dbReference type="PANTHER" id="PTHR10566">
    <property type="entry name" value="CHAPERONE-ACTIVITY OF BC1 COMPLEX CABC1 -RELATED"/>
    <property type="match status" value="1"/>
</dbReference>
<evidence type="ECO:0008006" key="4">
    <source>
        <dbReference type="Google" id="ProtNLM"/>
    </source>
</evidence>
<gene>
    <name evidence="2" type="ORF">RJ641_032661</name>
</gene>
<protein>
    <recommendedName>
        <fullName evidence="4">ABC1 atypical kinase-like domain-containing protein</fullName>
    </recommendedName>
</protein>
<name>A0AAN8ZM10_9MAGN</name>
<dbReference type="Proteomes" id="UP001370490">
    <property type="component" value="Unassembled WGS sequence"/>
</dbReference>
<organism evidence="2 3">
    <name type="scientific">Dillenia turbinata</name>
    <dbReference type="NCBI Taxonomy" id="194707"/>
    <lineage>
        <taxon>Eukaryota</taxon>
        <taxon>Viridiplantae</taxon>
        <taxon>Streptophyta</taxon>
        <taxon>Embryophyta</taxon>
        <taxon>Tracheophyta</taxon>
        <taxon>Spermatophyta</taxon>
        <taxon>Magnoliopsida</taxon>
        <taxon>eudicotyledons</taxon>
        <taxon>Gunneridae</taxon>
        <taxon>Pentapetalae</taxon>
        <taxon>Dilleniales</taxon>
        <taxon>Dilleniaceae</taxon>
        <taxon>Dillenia</taxon>
    </lineage>
</organism>